<accession>A0A2I0VW33</accession>
<reference evidence="2 3" key="2">
    <citation type="journal article" date="2017" name="Nature">
        <title>The Apostasia genome and the evolution of orchids.</title>
        <authorList>
            <person name="Zhang G.Q."/>
            <person name="Liu K.W."/>
            <person name="Li Z."/>
            <person name="Lohaus R."/>
            <person name="Hsiao Y.Y."/>
            <person name="Niu S.C."/>
            <person name="Wang J.Y."/>
            <person name="Lin Y.C."/>
            <person name="Xu Q."/>
            <person name="Chen L.J."/>
            <person name="Yoshida K."/>
            <person name="Fujiwara S."/>
            <person name="Wang Z.W."/>
            <person name="Zhang Y.Q."/>
            <person name="Mitsuda N."/>
            <person name="Wang M."/>
            <person name="Liu G.H."/>
            <person name="Pecoraro L."/>
            <person name="Huang H.X."/>
            <person name="Xiao X.J."/>
            <person name="Lin M."/>
            <person name="Wu X.Y."/>
            <person name="Wu W.L."/>
            <person name="Chen Y.Y."/>
            <person name="Chang S.B."/>
            <person name="Sakamoto S."/>
            <person name="Ohme-Takagi M."/>
            <person name="Yagi M."/>
            <person name="Zeng S.J."/>
            <person name="Shen C.Y."/>
            <person name="Yeh C.M."/>
            <person name="Luo Y.B."/>
            <person name="Tsai W.C."/>
            <person name="Van de Peer Y."/>
            <person name="Liu Z.J."/>
        </authorList>
    </citation>
    <scope>NUCLEOTIDE SEQUENCE [LARGE SCALE GENOMIC DNA]</scope>
    <source>
        <tissue evidence="2">The whole plant</tissue>
    </source>
</reference>
<feature type="compositionally biased region" description="Polar residues" evidence="1">
    <location>
        <begin position="107"/>
        <end position="116"/>
    </location>
</feature>
<name>A0A2I0VW33_9ASPA</name>
<keyword evidence="3" id="KW-1185">Reference proteome</keyword>
<reference evidence="2 3" key="1">
    <citation type="journal article" date="2016" name="Sci. Rep.">
        <title>The Dendrobium catenatum Lindl. genome sequence provides insights into polysaccharide synthase, floral development and adaptive evolution.</title>
        <authorList>
            <person name="Zhang G.Q."/>
            <person name="Xu Q."/>
            <person name="Bian C."/>
            <person name="Tsai W.C."/>
            <person name="Yeh C.M."/>
            <person name="Liu K.W."/>
            <person name="Yoshida K."/>
            <person name="Zhang L.S."/>
            <person name="Chang S.B."/>
            <person name="Chen F."/>
            <person name="Shi Y."/>
            <person name="Su Y.Y."/>
            <person name="Zhang Y.Q."/>
            <person name="Chen L.J."/>
            <person name="Yin Y."/>
            <person name="Lin M."/>
            <person name="Huang H."/>
            <person name="Deng H."/>
            <person name="Wang Z.W."/>
            <person name="Zhu S.L."/>
            <person name="Zhao X."/>
            <person name="Deng C."/>
            <person name="Niu S.C."/>
            <person name="Huang J."/>
            <person name="Wang M."/>
            <person name="Liu G.H."/>
            <person name="Yang H.J."/>
            <person name="Xiao X.J."/>
            <person name="Hsiao Y.Y."/>
            <person name="Wu W.L."/>
            <person name="Chen Y.Y."/>
            <person name="Mitsuda N."/>
            <person name="Ohme-Takagi M."/>
            <person name="Luo Y.B."/>
            <person name="Van de Peer Y."/>
            <person name="Liu Z.J."/>
        </authorList>
    </citation>
    <scope>NUCLEOTIDE SEQUENCE [LARGE SCALE GENOMIC DNA]</scope>
    <source>
        <tissue evidence="2">The whole plant</tissue>
    </source>
</reference>
<proteinExistence type="predicted"/>
<dbReference type="Proteomes" id="UP000233837">
    <property type="component" value="Unassembled WGS sequence"/>
</dbReference>
<organism evidence="2 3">
    <name type="scientific">Dendrobium catenatum</name>
    <dbReference type="NCBI Taxonomy" id="906689"/>
    <lineage>
        <taxon>Eukaryota</taxon>
        <taxon>Viridiplantae</taxon>
        <taxon>Streptophyta</taxon>
        <taxon>Embryophyta</taxon>
        <taxon>Tracheophyta</taxon>
        <taxon>Spermatophyta</taxon>
        <taxon>Magnoliopsida</taxon>
        <taxon>Liliopsida</taxon>
        <taxon>Asparagales</taxon>
        <taxon>Orchidaceae</taxon>
        <taxon>Epidendroideae</taxon>
        <taxon>Malaxideae</taxon>
        <taxon>Dendrobiinae</taxon>
        <taxon>Dendrobium</taxon>
    </lineage>
</organism>
<dbReference type="EMBL" id="KZ503176">
    <property type="protein sequence ID" value="PKU67621.1"/>
    <property type="molecule type" value="Genomic_DNA"/>
</dbReference>
<gene>
    <name evidence="2" type="ORF">MA16_Dca017698</name>
</gene>
<feature type="compositionally biased region" description="Polar residues" evidence="1">
    <location>
        <begin position="53"/>
        <end position="69"/>
    </location>
</feature>
<feature type="region of interest" description="Disordered" evidence="1">
    <location>
        <begin position="26"/>
        <end position="162"/>
    </location>
</feature>
<evidence type="ECO:0000256" key="1">
    <source>
        <dbReference type="SAM" id="MobiDB-lite"/>
    </source>
</evidence>
<evidence type="ECO:0000313" key="3">
    <source>
        <dbReference type="Proteomes" id="UP000233837"/>
    </source>
</evidence>
<feature type="compositionally biased region" description="Basic residues" evidence="1">
    <location>
        <begin position="26"/>
        <end position="35"/>
    </location>
</feature>
<evidence type="ECO:0000313" key="2">
    <source>
        <dbReference type="EMBL" id="PKU67621.1"/>
    </source>
</evidence>
<protein>
    <submittedName>
        <fullName evidence="2">Uncharacterized protein</fullName>
    </submittedName>
</protein>
<feature type="compositionally biased region" description="Basic and acidic residues" evidence="1">
    <location>
        <begin position="89"/>
        <end position="99"/>
    </location>
</feature>
<dbReference type="AlphaFoldDB" id="A0A2I0VW33"/>
<sequence length="162" mass="18115">MGRKLTPQPASSYFWFRTKCSNFRFGRRRRRRRREQSRSATEVPKKRVKGRKLSTQQRASVQASEQNDVTSDRIRRNVVEQVKSSNSKEAGEAHDREKVIFAASGSCLASDQNDVTSDPLGREEVTSPAASSCLASDPTKGESRRGESISSEGFGEATTERE</sequence>